<dbReference type="OrthoDB" id="288590at2759"/>
<proteinExistence type="predicted"/>
<evidence type="ECO:0000313" key="4">
    <source>
        <dbReference type="EMBL" id="KAE7997402.1"/>
    </source>
</evidence>
<dbReference type="EMBL" id="CM017321">
    <property type="protein sequence ID" value="KAE7997402.1"/>
    <property type="molecule type" value="Genomic_DNA"/>
</dbReference>
<sequence>MGYELQAKLPVIDFSSENLKPGTSSWVSTCKEVQRALEDYGCFVLVYNKLTSELRNEVFGALEELFDLPTETKMRNKYEKPLNGYVG</sequence>
<dbReference type="PANTHER" id="PTHR47990">
    <property type="entry name" value="2-OXOGLUTARATE (2OG) AND FE(II)-DEPENDENT OXYGENASE SUPERFAMILY PROTEIN-RELATED"/>
    <property type="match status" value="1"/>
</dbReference>
<evidence type="ECO:0000256" key="1">
    <source>
        <dbReference type="ARBA" id="ARBA00022723"/>
    </source>
</evidence>
<dbReference type="SUPFAM" id="SSF51197">
    <property type="entry name" value="Clavaminate synthase-like"/>
    <property type="match status" value="1"/>
</dbReference>
<accession>A0A5N6QDM6</accession>
<keyword evidence="1" id="KW-0479">Metal-binding</keyword>
<name>A0A5N6QDM6_9ROSI</name>
<reference evidence="4 5" key="1">
    <citation type="submission" date="2019-06" db="EMBL/GenBank/DDBJ databases">
        <title>A chromosomal-level reference genome of Carpinus fangiana (Coryloideae, Betulaceae).</title>
        <authorList>
            <person name="Yang X."/>
            <person name="Wang Z."/>
            <person name="Zhang L."/>
            <person name="Hao G."/>
            <person name="Liu J."/>
            <person name="Yang Y."/>
        </authorList>
    </citation>
    <scope>NUCLEOTIDE SEQUENCE [LARGE SCALE GENOMIC DNA]</scope>
    <source>
        <strain evidence="4">Cfa_2016G</strain>
        <tissue evidence="4">Leaf</tissue>
    </source>
</reference>
<dbReference type="InterPro" id="IPR050231">
    <property type="entry name" value="Iron_ascorbate_oxido_reductase"/>
</dbReference>
<protein>
    <recommendedName>
        <fullName evidence="3">Non-haem dioxygenase N-terminal domain-containing protein</fullName>
    </recommendedName>
</protein>
<evidence type="ECO:0000259" key="3">
    <source>
        <dbReference type="Pfam" id="PF14226"/>
    </source>
</evidence>
<dbReference type="InterPro" id="IPR026992">
    <property type="entry name" value="DIOX_N"/>
</dbReference>
<dbReference type="Proteomes" id="UP000327013">
    <property type="component" value="Chromosome 1"/>
</dbReference>
<evidence type="ECO:0000256" key="2">
    <source>
        <dbReference type="ARBA" id="ARBA00023004"/>
    </source>
</evidence>
<evidence type="ECO:0000313" key="5">
    <source>
        <dbReference type="Proteomes" id="UP000327013"/>
    </source>
</evidence>
<dbReference type="InterPro" id="IPR027443">
    <property type="entry name" value="IPNS-like_sf"/>
</dbReference>
<gene>
    <name evidence="4" type="ORF">FH972_002042</name>
</gene>
<organism evidence="4 5">
    <name type="scientific">Carpinus fangiana</name>
    <dbReference type="NCBI Taxonomy" id="176857"/>
    <lineage>
        <taxon>Eukaryota</taxon>
        <taxon>Viridiplantae</taxon>
        <taxon>Streptophyta</taxon>
        <taxon>Embryophyta</taxon>
        <taxon>Tracheophyta</taxon>
        <taxon>Spermatophyta</taxon>
        <taxon>Magnoliopsida</taxon>
        <taxon>eudicotyledons</taxon>
        <taxon>Gunneridae</taxon>
        <taxon>Pentapetalae</taxon>
        <taxon>rosids</taxon>
        <taxon>fabids</taxon>
        <taxon>Fagales</taxon>
        <taxon>Betulaceae</taxon>
        <taxon>Carpinus</taxon>
    </lineage>
</organism>
<feature type="domain" description="Non-haem dioxygenase N-terminal" evidence="3">
    <location>
        <begin position="9"/>
        <end position="86"/>
    </location>
</feature>
<keyword evidence="2" id="KW-0408">Iron</keyword>
<dbReference type="AlphaFoldDB" id="A0A5N6QDM6"/>
<keyword evidence="5" id="KW-1185">Reference proteome</keyword>
<dbReference type="GO" id="GO:0046872">
    <property type="term" value="F:metal ion binding"/>
    <property type="evidence" value="ECO:0007669"/>
    <property type="project" value="UniProtKB-KW"/>
</dbReference>
<dbReference type="Gene3D" id="2.60.120.330">
    <property type="entry name" value="B-lactam Antibiotic, Isopenicillin N Synthase, Chain"/>
    <property type="match status" value="1"/>
</dbReference>
<dbReference type="Pfam" id="PF14226">
    <property type="entry name" value="DIOX_N"/>
    <property type="match status" value="1"/>
</dbReference>